<gene>
    <name evidence="2" type="ORF">MONBRDRAFT_32941</name>
</gene>
<dbReference type="RefSeq" id="XP_001746998.1">
    <property type="nucleotide sequence ID" value="XM_001746946.1"/>
</dbReference>
<reference evidence="2 3" key="1">
    <citation type="journal article" date="2008" name="Nature">
        <title>The genome of the choanoflagellate Monosiga brevicollis and the origin of metazoans.</title>
        <authorList>
            <consortium name="JGI Sequencing"/>
            <person name="King N."/>
            <person name="Westbrook M.J."/>
            <person name="Young S.L."/>
            <person name="Kuo A."/>
            <person name="Abedin M."/>
            <person name="Chapman J."/>
            <person name="Fairclough S."/>
            <person name="Hellsten U."/>
            <person name="Isogai Y."/>
            <person name="Letunic I."/>
            <person name="Marr M."/>
            <person name="Pincus D."/>
            <person name="Putnam N."/>
            <person name="Rokas A."/>
            <person name="Wright K.J."/>
            <person name="Zuzow R."/>
            <person name="Dirks W."/>
            <person name="Good M."/>
            <person name="Goodstein D."/>
            <person name="Lemons D."/>
            <person name="Li W."/>
            <person name="Lyons J.B."/>
            <person name="Morris A."/>
            <person name="Nichols S."/>
            <person name="Richter D.J."/>
            <person name="Salamov A."/>
            <person name="Bork P."/>
            <person name="Lim W.A."/>
            <person name="Manning G."/>
            <person name="Miller W.T."/>
            <person name="McGinnis W."/>
            <person name="Shapiro H."/>
            <person name="Tjian R."/>
            <person name="Grigoriev I.V."/>
            <person name="Rokhsar D."/>
        </authorList>
    </citation>
    <scope>NUCLEOTIDE SEQUENCE [LARGE SCALE GENOMIC DNA]</scope>
    <source>
        <strain evidence="3">MX1 / ATCC 50154</strain>
    </source>
</reference>
<evidence type="ECO:0000313" key="2">
    <source>
        <dbReference type="EMBL" id="EDQ88405.1"/>
    </source>
</evidence>
<accession>A9V2N2</accession>
<proteinExistence type="predicted"/>
<dbReference type="KEGG" id="mbr:MONBRDRAFT_32941"/>
<sequence>MASFQRSRTGTVSSHREVAAISVVHMAEVVRRSVCKRNQRCPSSFSRRDSALSWTSLDSPTDSWPPAHHDDLALCSCGGQHIQVFNYSDDLAARMVANSASDCDSGSDSDMVDPPNVLADALTSDDEGLDTDKAPVSLSNSAFSSRSSSAVSSAGSTPTQRRRTLPPSNLMARLTVALGFASVKGKRSTANQCSNNRTSTTTQLIIDAPRKTTWSLHNSLKRSQSLDNGLSHVNAARSNSKPRVLPAVPPTVKTNRRRFPNLAIINE</sequence>
<keyword evidence="3" id="KW-1185">Reference proteome</keyword>
<evidence type="ECO:0000256" key="1">
    <source>
        <dbReference type="SAM" id="MobiDB-lite"/>
    </source>
</evidence>
<protein>
    <submittedName>
        <fullName evidence="2">Uncharacterized protein</fullName>
    </submittedName>
</protein>
<name>A9V2N2_MONBE</name>
<dbReference type="EMBL" id="CH991555">
    <property type="protein sequence ID" value="EDQ88405.1"/>
    <property type="molecule type" value="Genomic_DNA"/>
</dbReference>
<dbReference type="Proteomes" id="UP000001357">
    <property type="component" value="Unassembled WGS sequence"/>
</dbReference>
<dbReference type="InParanoid" id="A9V2N2"/>
<feature type="region of interest" description="Disordered" evidence="1">
    <location>
        <begin position="100"/>
        <end position="168"/>
    </location>
</feature>
<dbReference type="GeneID" id="5892254"/>
<organism evidence="2 3">
    <name type="scientific">Monosiga brevicollis</name>
    <name type="common">Choanoflagellate</name>
    <dbReference type="NCBI Taxonomy" id="81824"/>
    <lineage>
        <taxon>Eukaryota</taxon>
        <taxon>Choanoflagellata</taxon>
        <taxon>Craspedida</taxon>
        <taxon>Salpingoecidae</taxon>
        <taxon>Monosiga</taxon>
    </lineage>
</organism>
<evidence type="ECO:0000313" key="3">
    <source>
        <dbReference type="Proteomes" id="UP000001357"/>
    </source>
</evidence>
<feature type="compositionally biased region" description="Low complexity" evidence="1">
    <location>
        <begin position="137"/>
        <end position="156"/>
    </location>
</feature>
<dbReference type="AlphaFoldDB" id="A9V2N2"/>